<dbReference type="SUPFAM" id="SSF56112">
    <property type="entry name" value="Protein kinase-like (PK-like)"/>
    <property type="match status" value="1"/>
</dbReference>
<dbReference type="PROSITE" id="PS50011">
    <property type="entry name" value="PROTEIN_KINASE_DOM"/>
    <property type="match status" value="1"/>
</dbReference>
<feature type="domain" description="Protein kinase" evidence="1">
    <location>
        <begin position="87"/>
        <end position="350"/>
    </location>
</feature>
<dbReference type="EMBL" id="MN739438">
    <property type="protein sequence ID" value="QHT04775.1"/>
    <property type="molecule type" value="Genomic_DNA"/>
</dbReference>
<dbReference type="GO" id="GO:0005524">
    <property type="term" value="F:ATP binding"/>
    <property type="evidence" value="ECO:0007669"/>
    <property type="project" value="InterPro"/>
</dbReference>
<reference evidence="2" key="1">
    <citation type="journal article" date="2020" name="Nature">
        <title>Giant virus diversity and host interactions through global metagenomics.</title>
        <authorList>
            <person name="Schulz F."/>
            <person name="Roux S."/>
            <person name="Paez-Espino D."/>
            <person name="Jungbluth S."/>
            <person name="Walsh D.A."/>
            <person name="Denef V.J."/>
            <person name="McMahon K.D."/>
            <person name="Konstantinidis K.T."/>
            <person name="Eloe-Fadrosh E.A."/>
            <person name="Kyrpides N.C."/>
            <person name="Woyke T."/>
        </authorList>
    </citation>
    <scope>NUCLEOTIDE SEQUENCE</scope>
    <source>
        <strain evidence="2">GVMAG-M-3300021343-4</strain>
    </source>
</reference>
<dbReference type="InterPro" id="IPR017441">
    <property type="entry name" value="Protein_kinase_ATP_BS"/>
</dbReference>
<evidence type="ECO:0000259" key="1">
    <source>
        <dbReference type="PROSITE" id="PS50011"/>
    </source>
</evidence>
<name>A0A6C0CMR2_9ZZZZ</name>
<dbReference type="PROSITE" id="PS00107">
    <property type="entry name" value="PROTEIN_KINASE_ATP"/>
    <property type="match status" value="1"/>
</dbReference>
<dbReference type="AlphaFoldDB" id="A0A6C0CMR2"/>
<dbReference type="GO" id="GO:0004672">
    <property type="term" value="F:protein kinase activity"/>
    <property type="evidence" value="ECO:0007669"/>
    <property type="project" value="InterPro"/>
</dbReference>
<evidence type="ECO:0000313" key="2">
    <source>
        <dbReference type="EMBL" id="QHT04775.1"/>
    </source>
</evidence>
<dbReference type="InterPro" id="IPR011009">
    <property type="entry name" value="Kinase-like_dom_sf"/>
</dbReference>
<sequence>MVCNKETIKKDHPQKCKSRGAGVWKKDQIVNSLEECECDENGVLWYKSWNKTKLCDALMKCTKGSPVARPVKKCSKHIKVKDKDYVIDYHKKVGSGLSGQVFSMVCKENGKGCEYIVKQQPSEKLQTQSEEKALRKLKERNFKKMPDIIDIYDCKHRHRMRKIFVMEKFNKSLLEIFKKTSTAKLEIILNRVVKILKDLHSTGGAYHGDTHLDNFMVTKSQIVIIDFGKTVLDTDVDEDPDVPSGRRSKIKDLLKKLDFYSFYMDCMTELVDRYQNVTNFYTDKLTLIVKILSPHIFKLSDIKYILEHQYDVYIEDIYDQIEFRLDEYTDYQESRTFIDPKLLMEGYDLL</sequence>
<dbReference type="Gene3D" id="1.10.510.10">
    <property type="entry name" value="Transferase(Phosphotransferase) domain 1"/>
    <property type="match status" value="1"/>
</dbReference>
<dbReference type="SMART" id="SM00220">
    <property type="entry name" value="S_TKc"/>
    <property type="match status" value="1"/>
</dbReference>
<accession>A0A6C0CMR2</accession>
<protein>
    <recommendedName>
        <fullName evidence="1">Protein kinase domain-containing protein</fullName>
    </recommendedName>
</protein>
<dbReference type="InterPro" id="IPR000719">
    <property type="entry name" value="Prot_kinase_dom"/>
</dbReference>
<dbReference type="Pfam" id="PF00069">
    <property type="entry name" value="Pkinase"/>
    <property type="match status" value="1"/>
</dbReference>
<organism evidence="2">
    <name type="scientific">viral metagenome</name>
    <dbReference type="NCBI Taxonomy" id="1070528"/>
    <lineage>
        <taxon>unclassified sequences</taxon>
        <taxon>metagenomes</taxon>
        <taxon>organismal metagenomes</taxon>
    </lineage>
</organism>
<proteinExistence type="predicted"/>